<dbReference type="InterPro" id="IPR035979">
    <property type="entry name" value="RBD_domain_sf"/>
</dbReference>
<feature type="region of interest" description="Disordered" evidence="3">
    <location>
        <begin position="491"/>
        <end position="511"/>
    </location>
</feature>
<evidence type="ECO:0000259" key="4">
    <source>
        <dbReference type="PROSITE" id="PS50102"/>
    </source>
</evidence>
<feature type="compositionally biased region" description="Polar residues" evidence="3">
    <location>
        <begin position="491"/>
        <end position="500"/>
    </location>
</feature>
<dbReference type="AlphaFoldDB" id="A0A8R2NKB3"/>
<dbReference type="PROSITE" id="PS50102">
    <property type="entry name" value="RRM"/>
    <property type="match status" value="1"/>
</dbReference>
<evidence type="ECO:0000313" key="6">
    <source>
        <dbReference type="Proteomes" id="UP000007819"/>
    </source>
</evidence>
<feature type="region of interest" description="Disordered" evidence="3">
    <location>
        <begin position="363"/>
        <end position="418"/>
    </location>
</feature>
<dbReference type="PANTHER" id="PTHR23189">
    <property type="entry name" value="RNA RECOGNITION MOTIF-CONTAINING"/>
    <property type="match status" value="1"/>
</dbReference>
<organism evidence="5 6">
    <name type="scientific">Acyrthosiphon pisum</name>
    <name type="common">Pea aphid</name>
    <dbReference type="NCBI Taxonomy" id="7029"/>
    <lineage>
        <taxon>Eukaryota</taxon>
        <taxon>Metazoa</taxon>
        <taxon>Ecdysozoa</taxon>
        <taxon>Arthropoda</taxon>
        <taxon>Hexapoda</taxon>
        <taxon>Insecta</taxon>
        <taxon>Pterygota</taxon>
        <taxon>Neoptera</taxon>
        <taxon>Paraneoptera</taxon>
        <taxon>Hemiptera</taxon>
        <taxon>Sternorrhyncha</taxon>
        <taxon>Aphidomorpha</taxon>
        <taxon>Aphidoidea</taxon>
        <taxon>Aphididae</taxon>
        <taxon>Macrosiphini</taxon>
        <taxon>Acyrthosiphon</taxon>
    </lineage>
</organism>
<name>A0A8R2NKB3_ACYPI</name>
<feature type="domain" description="RRM" evidence="4">
    <location>
        <begin position="159"/>
        <end position="231"/>
    </location>
</feature>
<dbReference type="GeneID" id="115033011"/>
<dbReference type="InterPro" id="IPR012677">
    <property type="entry name" value="Nucleotide-bd_a/b_plait_sf"/>
</dbReference>
<reference evidence="5" key="2">
    <citation type="submission" date="2022-06" db="UniProtKB">
        <authorList>
            <consortium name="EnsemblMetazoa"/>
        </authorList>
    </citation>
    <scope>IDENTIFICATION</scope>
</reference>
<dbReference type="Gene3D" id="3.30.70.330">
    <property type="match status" value="2"/>
</dbReference>
<proteinExistence type="predicted"/>
<accession>A0A8R2NKB3</accession>
<dbReference type="EnsemblMetazoa" id="XM_029485915.1">
    <property type="protein sequence ID" value="XP_029341775.1"/>
    <property type="gene ID" value="LOC115033011"/>
</dbReference>
<protein>
    <recommendedName>
        <fullName evidence="4">RRM domain-containing protein</fullName>
    </recommendedName>
</protein>
<evidence type="ECO:0000313" key="5">
    <source>
        <dbReference type="EnsemblMetazoa" id="XP_029341775.1"/>
    </source>
</evidence>
<dbReference type="OrthoDB" id="6407164at2759"/>
<keyword evidence="6" id="KW-1185">Reference proteome</keyword>
<evidence type="ECO:0000256" key="3">
    <source>
        <dbReference type="SAM" id="MobiDB-lite"/>
    </source>
</evidence>
<dbReference type="KEGG" id="api:115033011"/>
<dbReference type="SMART" id="SM00360">
    <property type="entry name" value="RRM"/>
    <property type="match status" value="2"/>
</dbReference>
<dbReference type="SUPFAM" id="SSF54928">
    <property type="entry name" value="RNA-binding domain, RBD"/>
    <property type="match status" value="2"/>
</dbReference>
<evidence type="ECO:0000256" key="2">
    <source>
        <dbReference type="PROSITE-ProRule" id="PRU00176"/>
    </source>
</evidence>
<feature type="compositionally biased region" description="Low complexity" evidence="3">
    <location>
        <begin position="367"/>
        <end position="377"/>
    </location>
</feature>
<dbReference type="RefSeq" id="XP_029341775.1">
    <property type="nucleotide sequence ID" value="XM_029485915.1"/>
</dbReference>
<dbReference type="GO" id="GO:0003723">
    <property type="term" value="F:RNA binding"/>
    <property type="evidence" value="ECO:0007669"/>
    <property type="project" value="UniProtKB-UniRule"/>
</dbReference>
<dbReference type="Pfam" id="PF00076">
    <property type="entry name" value="RRM_1"/>
    <property type="match status" value="1"/>
</dbReference>
<dbReference type="InterPro" id="IPR000504">
    <property type="entry name" value="RRM_dom"/>
</dbReference>
<sequence>MNGVNIKGCHVRLGFGKTYPSKCVWITGLNASGKNYNFLLTCLADCGNIINFSIDYINKRALVYYEEIANAEAAINKMKNGLINGLYLRGDYASIECQIKFAEFFKKQNNKKYLSIDLDNVDIQNTSISNVNKQKSAVSHYGEADNTCIASKEFTSEITCIWVNGIADSVSNEYLESHFSQFGPTHKCLIDRFNKCALLCFQEELHAQSAVTATNGSYIEGKPVNVRLASLRCQASDVSTRNNDNVTIQIKDNTAQTSPYSARHVDLSCKCTINDETYPINISDPHNNSINVNNAQYTSQQKYLNTYNIDIPKYSSKTIDIKNSSITIIFNEYPPERLEPPTQYADSDILSLPLPEFAKNISKERTSTSSRYSPSSSGNQDTHTFNVHHDEMINYGLGKTDNQNKKQDQNNNHPPKSNYKMLESAAELQNLFFEEVKRFQDFSNKHTPKEFIQSQSSPKFKNQQLSSLLGTLSTSGSSKYSLCPSESVFQSQYNSPSDTQPKIIPPNSKTPLLDSQILRSDPKLLIDPKCASAIDGTISDINGLFLTKKNKCTISNRMHTSDAINTDFVNPIPKVADRNKTLLEIGYKFGDEYPKDWVTPSNLLTNNPNYNCVEKLDHLCSSETSKKEKEGQKKLQSKPKSLDGFVAKNSIEFVVQPNFVDVEKSTNIDEEKIDNDICEKSNSKRFIIFENKLPKQDYT</sequence>
<evidence type="ECO:0000256" key="1">
    <source>
        <dbReference type="ARBA" id="ARBA00022884"/>
    </source>
</evidence>
<keyword evidence="1 2" id="KW-0694">RNA-binding</keyword>
<dbReference type="Proteomes" id="UP000007819">
    <property type="component" value="Chromosome X"/>
</dbReference>
<reference evidence="6" key="1">
    <citation type="submission" date="2010-06" db="EMBL/GenBank/DDBJ databases">
        <authorList>
            <person name="Jiang H."/>
            <person name="Abraham K."/>
            <person name="Ali S."/>
            <person name="Alsbrooks S.L."/>
            <person name="Anim B.N."/>
            <person name="Anosike U.S."/>
            <person name="Attaway T."/>
            <person name="Bandaranaike D.P."/>
            <person name="Battles P.K."/>
            <person name="Bell S.N."/>
            <person name="Bell A.V."/>
            <person name="Beltran B."/>
            <person name="Bickham C."/>
            <person name="Bustamante Y."/>
            <person name="Caleb T."/>
            <person name="Canada A."/>
            <person name="Cardenas V."/>
            <person name="Carter K."/>
            <person name="Chacko J."/>
            <person name="Chandrabose M.N."/>
            <person name="Chavez D."/>
            <person name="Chavez A."/>
            <person name="Chen L."/>
            <person name="Chu H.-S."/>
            <person name="Claassen K.J."/>
            <person name="Cockrell R."/>
            <person name="Collins M."/>
            <person name="Cooper J.A."/>
            <person name="Cree A."/>
            <person name="Curry S.M."/>
            <person name="Da Y."/>
            <person name="Dao M.D."/>
            <person name="Das B."/>
            <person name="Davila M.-L."/>
            <person name="Davy-Carroll L."/>
            <person name="Denson S."/>
            <person name="Dinh H."/>
            <person name="Ebong V.E."/>
            <person name="Edwards J.R."/>
            <person name="Egan A."/>
            <person name="El-Daye J."/>
            <person name="Escobedo L."/>
            <person name="Fernandez S."/>
            <person name="Fernando P.R."/>
            <person name="Flagg N."/>
            <person name="Forbes L.D."/>
            <person name="Fowler R.G."/>
            <person name="Fu Q."/>
            <person name="Gabisi R.A."/>
            <person name="Ganer J."/>
            <person name="Garbino Pronczuk A."/>
            <person name="Garcia R.M."/>
            <person name="Garner T."/>
            <person name="Garrett T.E."/>
            <person name="Gonzalez D.A."/>
            <person name="Hamid H."/>
            <person name="Hawkins E.S."/>
            <person name="Hirani K."/>
            <person name="Hogues M.E."/>
            <person name="Hollins B."/>
            <person name="Hsiao C.-H."/>
            <person name="Jabil R."/>
            <person name="James M.L."/>
            <person name="Jhangiani S.N."/>
            <person name="Johnson B."/>
            <person name="Johnson Q."/>
            <person name="Joshi V."/>
            <person name="Kalu J.B."/>
            <person name="Kam C."/>
            <person name="Kashfia A."/>
            <person name="Keebler J."/>
            <person name="Kisamo H."/>
            <person name="Kovar C.L."/>
            <person name="Lago L.A."/>
            <person name="Lai C.-Y."/>
            <person name="Laidlaw J."/>
            <person name="Lara F."/>
            <person name="Le T.-K."/>
            <person name="Lee S.L."/>
            <person name="Legall F.H."/>
            <person name="Lemon S.J."/>
            <person name="Lewis L.R."/>
            <person name="Li B."/>
            <person name="Liu Y."/>
            <person name="Liu Y.-S."/>
            <person name="Lopez J."/>
            <person name="Lozado R.J."/>
            <person name="Lu J."/>
            <person name="Madu R.C."/>
            <person name="Maheshwari M."/>
            <person name="Maheshwari R."/>
            <person name="Malloy K."/>
            <person name="Martinez E."/>
            <person name="Mathew T."/>
            <person name="Mercado I.C."/>
            <person name="Mercado C."/>
            <person name="Meyer B."/>
            <person name="Montgomery K."/>
            <person name="Morgan M.B."/>
            <person name="Munidasa M."/>
            <person name="Nazareth L.V."/>
            <person name="Nelson J."/>
            <person name="Ng B.M."/>
            <person name="Nguyen N.B."/>
            <person name="Nguyen P.Q."/>
            <person name="Nguyen T."/>
            <person name="Obregon M."/>
            <person name="Okwuonu G.O."/>
            <person name="Onwere C.G."/>
            <person name="Orozco G."/>
            <person name="Parra A."/>
            <person name="Patel S."/>
            <person name="Patil S."/>
            <person name="Perez A."/>
            <person name="Perez Y."/>
            <person name="Pham C."/>
            <person name="Primus E.L."/>
            <person name="Pu L.-L."/>
            <person name="Puazo M."/>
            <person name="Qin X."/>
            <person name="Quiroz J.B."/>
            <person name="Reese J."/>
            <person name="Richards S."/>
            <person name="Rives C.M."/>
            <person name="Robberts R."/>
            <person name="Ruiz S.J."/>
            <person name="Ruiz M.J."/>
            <person name="Santibanez J."/>
            <person name="Schneider B.W."/>
            <person name="Sisson I."/>
            <person name="Smith M."/>
            <person name="Sodergren E."/>
            <person name="Song X.-Z."/>
            <person name="Song B.B."/>
            <person name="Summersgill H."/>
            <person name="Thelus R."/>
            <person name="Thornton R.D."/>
            <person name="Trejos Z.Y."/>
            <person name="Usmani K."/>
            <person name="Vattathil S."/>
            <person name="Villasana D."/>
            <person name="Walker D.L."/>
            <person name="Wang S."/>
            <person name="Wang K."/>
            <person name="White C.S."/>
            <person name="Williams A.C."/>
            <person name="Williamson J."/>
            <person name="Wilson K."/>
            <person name="Woghiren I.O."/>
            <person name="Woodworth J.R."/>
            <person name="Worley K.C."/>
            <person name="Wright R.A."/>
            <person name="Wu W."/>
            <person name="Young L."/>
            <person name="Zhang L."/>
            <person name="Zhang J."/>
            <person name="Zhu Y."/>
            <person name="Muzny D.M."/>
            <person name="Weinstock G."/>
            <person name="Gibbs R.A."/>
        </authorList>
    </citation>
    <scope>NUCLEOTIDE SEQUENCE [LARGE SCALE GENOMIC DNA]</scope>
    <source>
        <strain evidence="6">LSR1</strain>
    </source>
</reference>